<dbReference type="PANTHER" id="PTHR19229">
    <property type="entry name" value="ATP-BINDING CASSETTE TRANSPORTER SUBFAMILY A ABCA"/>
    <property type="match status" value="1"/>
</dbReference>
<evidence type="ECO:0000256" key="10">
    <source>
        <dbReference type="SAM" id="Phobius"/>
    </source>
</evidence>
<dbReference type="GO" id="GO:0005524">
    <property type="term" value="F:ATP binding"/>
    <property type="evidence" value="ECO:0007669"/>
    <property type="project" value="UniProtKB-KW"/>
</dbReference>
<feature type="transmembrane region" description="Helical" evidence="10">
    <location>
        <begin position="360"/>
        <end position="383"/>
    </location>
</feature>
<dbReference type="CDD" id="cd03263">
    <property type="entry name" value="ABC_subfamily_A"/>
    <property type="match status" value="2"/>
</dbReference>
<dbReference type="InterPro" id="IPR026082">
    <property type="entry name" value="ABCA"/>
</dbReference>
<name>A0A5J5EWS7_9PEZI</name>
<evidence type="ECO:0000256" key="3">
    <source>
        <dbReference type="ARBA" id="ARBA00022448"/>
    </source>
</evidence>
<dbReference type="OrthoDB" id="8061355at2759"/>
<feature type="transmembrane region" description="Helical" evidence="10">
    <location>
        <begin position="1063"/>
        <end position="1088"/>
    </location>
</feature>
<feature type="transmembrane region" description="Helical" evidence="10">
    <location>
        <begin position="1132"/>
        <end position="1154"/>
    </location>
</feature>
<evidence type="ECO:0000256" key="4">
    <source>
        <dbReference type="ARBA" id="ARBA00022692"/>
    </source>
</evidence>
<dbReference type="Pfam" id="PF00005">
    <property type="entry name" value="ABC_tran"/>
    <property type="match status" value="2"/>
</dbReference>
<dbReference type="GO" id="GO:0016887">
    <property type="term" value="F:ATP hydrolysis activity"/>
    <property type="evidence" value="ECO:0007669"/>
    <property type="project" value="InterPro"/>
</dbReference>
<feature type="transmembrane region" description="Helical" evidence="10">
    <location>
        <begin position="334"/>
        <end position="353"/>
    </location>
</feature>
<dbReference type="GO" id="GO:0005319">
    <property type="term" value="F:lipid transporter activity"/>
    <property type="evidence" value="ECO:0007669"/>
    <property type="project" value="TreeGrafter"/>
</dbReference>
<feature type="transmembrane region" description="Helical" evidence="10">
    <location>
        <begin position="226"/>
        <end position="245"/>
    </location>
</feature>
<keyword evidence="13" id="KW-1185">Reference proteome</keyword>
<feature type="transmembrane region" description="Helical" evidence="10">
    <location>
        <begin position="273"/>
        <end position="295"/>
    </location>
</feature>
<dbReference type="PROSITE" id="PS50893">
    <property type="entry name" value="ABC_TRANSPORTER_2"/>
    <property type="match status" value="2"/>
</dbReference>
<evidence type="ECO:0000313" key="13">
    <source>
        <dbReference type="Proteomes" id="UP000326924"/>
    </source>
</evidence>
<comment type="similarity">
    <text evidence="2">Belongs to the ABC transporter superfamily. ABCA family.</text>
</comment>
<keyword evidence="6" id="KW-0547">Nucleotide-binding</keyword>
<comment type="subcellular location">
    <subcellularLocation>
        <location evidence="1">Membrane</location>
        <topology evidence="1">Multi-pass membrane protein</topology>
    </subcellularLocation>
</comment>
<feature type="transmembrane region" description="Helical" evidence="10">
    <location>
        <begin position="307"/>
        <end position="328"/>
    </location>
</feature>
<evidence type="ECO:0000256" key="1">
    <source>
        <dbReference type="ARBA" id="ARBA00004141"/>
    </source>
</evidence>
<dbReference type="Proteomes" id="UP000326924">
    <property type="component" value="Unassembled WGS sequence"/>
</dbReference>
<dbReference type="PROSITE" id="PS00211">
    <property type="entry name" value="ABC_TRANSPORTER_1"/>
    <property type="match status" value="2"/>
</dbReference>
<feature type="transmembrane region" description="Helical" evidence="10">
    <location>
        <begin position="26"/>
        <end position="46"/>
    </location>
</feature>
<dbReference type="SUPFAM" id="SSF52540">
    <property type="entry name" value="P-loop containing nucleoside triphosphate hydrolases"/>
    <property type="match status" value="2"/>
</dbReference>
<evidence type="ECO:0000256" key="7">
    <source>
        <dbReference type="ARBA" id="ARBA00022840"/>
    </source>
</evidence>
<keyword evidence="4 10" id="KW-0812">Transmembrane</keyword>
<keyword evidence="9 10" id="KW-0472">Membrane</keyword>
<evidence type="ECO:0000259" key="11">
    <source>
        <dbReference type="PROSITE" id="PS50893"/>
    </source>
</evidence>
<dbReference type="SMART" id="SM00382">
    <property type="entry name" value="AAA"/>
    <property type="match status" value="2"/>
</dbReference>
<dbReference type="EMBL" id="VXIS01000097">
    <property type="protein sequence ID" value="KAA8905677.1"/>
    <property type="molecule type" value="Genomic_DNA"/>
</dbReference>
<feature type="transmembrane region" description="Helical" evidence="10">
    <location>
        <begin position="1175"/>
        <end position="1196"/>
    </location>
</feature>
<protein>
    <recommendedName>
        <fullName evidence="11">ABC transporter domain-containing protein</fullName>
    </recommendedName>
</protein>
<dbReference type="Gene3D" id="3.40.50.300">
    <property type="entry name" value="P-loop containing nucleotide triphosphate hydrolases"/>
    <property type="match status" value="2"/>
</dbReference>
<evidence type="ECO:0000256" key="6">
    <source>
        <dbReference type="ARBA" id="ARBA00022741"/>
    </source>
</evidence>
<keyword evidence="7" id="KW-0067">ATP-binding</keyword>
<evidence type="ECO:0000256" key="9">
    <source>
        <dbReference type="ARBA" id="ARBA00023136"/>
    </source>
</evidence>
<feature type="domain" description="ABC transporter" evidence="11">
    <location>
        <begin position="452"/>
        <end position="685"/>
    </location>
</feature>
<dbReference type="InterPro" id="IPR013525">
    <property type="entry name" value="ABC2_TM"/>
</dbReference>
<reference evidence="12 13" key="1">
    <citation type="submission" date="2019-09" db="EMBL/GenBank/DDBJ databases">
        <title>Draft genome of the ectomycorrhizal ascomycete Sphaerosporella brunnea.</title>
        <authorList>
            <consortium name="DOE Joint Genome Institute"/>
            <person name="Benucci G.M."/>
            <person name="Marozzi G."/>
            <person name="Antonielli L."/>
            <person name="Sanchez S."/>
            <person name="Marco P."/>
            <person name="Wang X."/>
            <person name="Falini L.B."/>
            <person name="Barry K."/>
            <person name="Haridas S."/>
            <person name="Lipzen A."/>
            <person name="Labutti K."/>
            <person name="Grigoriev I.V."/>
            <person name="Murat C."/>
            <person name="Martin F."/>
            <person name="Albertini E."/>
            <person name="Donnini D."/>
            <person name="Bonito G."/>
        </authorList>
    </citation>
    <scope>NUCLEOTIDE SEQUENCE [LARGE SCALE GENOMIC DNA]</scope>
    <source>
        <strain evidence="12 13">Sb_GMNB300</strain>
    </source>
</reference>
<dbReference type="InterPro" id="IPR003593">
    <property type="entry name" value="AAA+_ATPase"/>
</dbReference>
<proteinExistence type="inferred from homology"/>
<feature type="transmembrane region" description="Helical" evidence="10">
    <location>
        <begin position="990"/>
        <end position="1011"/>
    </location>
</feature>
<evidence type="ECO:0000256" key="5">
    <source>
        <dbReference type="ARBA" id="ARBA00022737"/>
    </source>
</evidence>
<feature type="domain" description="ABC transporter" evidence="11">
    <location>
        <begin position="1247"/>
        <end position="1473"/>
    </location>
</feature>
<evidence type="ECO:0000256" key="8">
    <source>
        <dbReference type="ARBA" id="ARBA00022989"/>
    </source>
</evidence>
<keyword evidence="5" id="KW-0677">Repeat</keyword>
<feature type="transmembrane region" description="Helical" evidence="10">
    <location>
        <begin position="403"/>
        <end position="425"/>
    </location>
</feature>
<keyword evidence="8 10" id="KW-1133">Transmembrane helix</keyword>
<feature type="transmembrane region" description="Helical" evidence="10">
    <location>
        <begin position="1095"/>
        <end position="1120"/>
    </location>
</feature>
<dbReference type="InterPro" id="IPR003439">
    <property type="entry name" value="ABC_transporter-like_ATP-bd"/>
</dbReference>
<dbReference type="GO" id="GO:0140359">
    <property type="term" value="F:ABC-type transporter activity"/>
    <property type="evidence" value="ECO:0007669"/>
    <property type="project" value="InterPro"/>
</dbReference>
<feature type="transmembrane region" description="Helical" evidence="10">
    <location>
        <begin position="814"/>
        <end position="835"/>
    </location>
</feature>
<dbReference type="InParanoid" id="A0A5J5EWS7"/>
<organism evidence="12 13">
    <name type="scientific">Sphaerosporella brunnea</name>
    <dbReference type="NCBI Taxonomy" id="1250544"/>
    <lineage>
        <taxon>Eukaryota</taxon>
        <taxon>Fungi</taxon>
        <taxon>Dikarya</taxon>
        <taxon>Ascomycota</taxon>
        <taxon>Pezizomycotina</taxon>
        <taxon>Pezizomycetes</taxon>
        <taxon>Pezizales</taxon>
        <taxon>Pyronemataceae</taxon>
        <taxon>Sphaerosporella</taxon>
    </lineage>
</organism>
<evidence type="ECO:0000313" key="12">
    <source>
        <dbReference type="EMBL" id="KAA8905677.1"/>
    </source>
</evidence>
<dbReference type="InterPro" id="IPR027417">
    <property type="entry name" value="P-loop_NTPase"/>
</dbReference>
<gene>
    <name evidence="12" type="ORF">FN846DRAFT_737211</name>
</gene>
<feature type="transmembrane region" description="Helical" evidence="10">
    <location>
        <begin position="1032"/>
        <end position="1057"/>
    </location>
</feature>
<dbReference type="GO" id="GO:0016020">
    <property type="term" value="C:membrane"/>
    <property type="evidence" value="ECO:0007669"/>
    <property type="project" value="UniProtKB-SubCell"/>
</dbReference>
<sequence>MAAPTFLRQMWALVRKNLIINLRRHYFTTVIRTFILPVIFVSFLSYSRELLVPPSRFGIGNAAPVRTLGDALHSVGRKLVFVNQGLGGEVDTLIETMQRELQPRAEVVVLSQQDQLRSVCKQSLRGVSLCFAAVVFDSSPNTGAGGSWKYTLRGDIALNDGSVDVKTHDNGVQKTLLPLQLAVDKAIAKQEGRAGADNATISEYMYTSITDEQWQRDLRARFSAAIINYLSVAYLIGMIGIVYHLTGFQAMEREKGLSTLIEAMGGSKSARMVSYHVAFSMMYIGGWVVISLNMWSGIMKTSSPLVLVFWHLTSGWALASWALFLGSIFKKAQLSGITATVFSLGLGVIAQVARNAHTGAYAVLSLLFPPMNYVFHCILMGRWEGQRIGANIVKGAPDGNSSFPIIAFWIFSIVQAILYPIAAAYMERYLYGAASPGHRHINPANMTPGNAVELRGFTKTYPPRLLTKLFGKNVNKEPVVAVDHLDLNVLEGQIMVLLGANGSGKTTTLEAIAGLAAVNQGDINIATGNGGIGICPQKNVLWDDLTVEEHVRIWNLIKCRGDNKETLKQLIADCDLTPKRHAKSKTLSGGQKRKLQLAAMFTGGSTVCAIDEVSSGLDPLSRRKIWDIILAARGVRTILMTSHFLDEADLLADHIAILSKGQLKCEGSAVQLKMQYGGGYRVHAPIDAPEYAGVSMKLFYDQTIYNIPDAATANRLIESLEKSGVTDYYVQGPTIEDVFLSVAEETIAHRPETVGKTVGDNLTTTEAIDQISTRANSHTGEKSAVNLQNGRQISLLHQTWVMIRKRITILQRGYLPMIAAIVIPIVAAGITVLTFKNYPGASCNSETQVVISDIQNVTFQTNYDFLLGPPDQFSADRLLGLASVMLPPGANQTALMTNFTNSIHSVDTLDQFNQFIKDNFHTVIPGGIFLGTDNATIAFKGNDASMVITYAMTLQTVVDNLLFNVTGGITTQYLPFDFVWPRGQGSTMIFVTYASLAFAAFPAFFALYPTYERIKKVRALHYSNGVRALPLWLAYTLFDFGAVLFISIVCIGILAAATSSWYGFGYLFLVLVLYGLAASVMVYCISLITKSQLSAFAFAAGGQAAMFLLYLIVYLSILTYAAPQDSDNFTDYATYVFCAISPVSCLTHAFFVALNSFSIDCKDNSLISYPGTFRLYGCSITCLCAHVVLLFTLLVLHDSGHLRMSMPSISLFKGKSTAPGNDPEDNTFSEKDLSDELRRVDSSNDGLRVLHLSKRFKKFQAVDDVTFGVPRGEVFALLGPNGAGKTTTLNMIRGELPTTSGEIFVQNILVKRNRASARAHLGVCPQFDAVERLSVREHLEFYARIRGVPDVAYNVEEVIRAVGLEQFQYRPAEKLSGGNKRKLSLAIALMGNPAVLLLDEPSSGMDAAAKRVMWRTLESIIPGRSLLLTTHSMEECSALAGRAGILAKRMLALGSTEQLRRRYGDKYLVHVVLASAPHSSQSEMDAVKTWVSQSFPGAELEPRSFGGQLRFSIPARGADGGREVGVGVSFARLEKEGPGRGLKFWSVDRGTMDMVFLEVVGRARVQEEGYGDDGSRPMWKKVLMAVFVPWMFLIR</sequence>
<dbReference type="Pfam" id="PF12698">
    <property type="entry name" value="ABC2_membrane_3"/>
    <property type="match status" value="1"/>
</dbReference>
<comment type="caution">
    <text evidence="12">The sequence shown here is derived from an EMBL/GenBank/DDBJ whole genome shotgun (WGS) entry which is preliminary data.</text>
</comment>
<dbReference type="PANTHER" id="PTHR19229:SF36">
    <property type="entry name" value="ATP-BINDING CASSETTE SUB-FAMILY A MEMBER 2"/>
    <property type="match status" value="1"/>
</dbReference>
<dbReference type="InterPro" id="IPR017871">
    <property type="entry name" value="ABC_transporter-like_CS"/>
</dbReference>
<dbReference type="FunFam" id="3.40.50.300:FF:001345">
    <property type="entry name" value="Related to ABC transporter"/>
    <property type="match status" value="1"/>
</dbReference>
<keyword evidence="3" id="KW-0813">Transport</keyword>
<accession>A0A5J5EWS7</accession>
<evidence type="ECO:0000256" key="2">
    <source>
        <dbReference type="ARBA" id="ARBA00008869"/>
    </source>
</evidence>